<keyword evidence="2" id="KW-1185">Reference proteome</keyword>
<dbReference type="EMBL" id="CP091196">
    <property type="protein sequence ID" value="UQS25266.1"/>
    <property type="molecule type" value="Genomic_DNA"/>
</dbReference>
<accession>A0ABY4NYZ1</accession>
<evidence type="ECO:0000313" key="1">
    <source>
        <dbReference type="EMBL" id="UQS25266.1"/>
    </source>
</evidence>
<proteinExistence type="predicted"/>
<evidence type="ECO:0000313" key="2">
    <source>
        <dbReference type="Proteomes" id="UP000830158"/>
    </source>
</evidence>
<organism evidence="1 2">
    <name type="scientific">Amycolatopsis thermalba</name>
    <dbReference type="NCBI Taxonomy" id="944492"/>
    <lineage>
        <taxon>Bacteria</taxon>
        <taxon>Bacillati</taxon>
        <taxon>Actinomycetota</taxon>
        <taxon>Actinomycetes</taxon>
        <taxon>Pseudonocardiales</taxon>
        <taxon>Pseudonocardiaceae</taxon>
        <taxon>Amycolatopsis</taxon>
    </lineage>
</organism>
<gene>
    <name evidence="1" type="ORF">L1857_21870</name>
</gene>
<name>A0ABY4NYZ1_9PSEU</name>
<sequence length="74" mass="8184">MPTTTPRLTQLTIVVSAQLMAEFDDVDADEVSRVVRESVRDLSGRIASEAVSELLHRLAHHRLTRLIAAGRPHA</sequence>
<protein>
    <submittedName>
        <fullName evidence="1">Uncharacterized protein</fullName>
    </submittedName>
</protein>
<dbReference type="Proteomes" id="UP000830158">
    <property type="component" value="Chromosome"/>
</dbReference>
<dbReference type="RefSeq" id="WP_094002639.1">
    <property type="nucleotide sequence ID" value="NZ_CP091196.1"/>
</dbReference>
<reference evidence="1" key="1">
    <citation type="submission" date="2022-01" db="EMBL/GenBank/DDBJ databases">
        <title>PSI-footprinting approach for the identification of protein synthesis inhibitor producers.</title>
        <authorList>
            <person name="Handel F."/>
            <person name="Kulik A."/>
            <person name="Wex K.W."/>
            <person name="Berscheid A."/>
            <person name="Saur J.S."/>
            <person name="Winkler A."/>
            <person name="Wibberg D."/>
            <person name="Kalinowski J."/>
            <person name="Broetz-Oesterhelt H."/>
            <person name="Mast Y."/>
        </authorList>
    </citation>
    <scope>NUCLEOTIDE SEQUENCE</scope>
    <source>
        <strain evidence="1">KNN 49.3e</strain>
    </source>
</reference>